<accession>A0A7G5BUJ9</accession>
<feature type="domain" description="Activator of Hsp90 ATPase homologue 1/2-like C-terminal" evidence="2">
    <location>
        <begin position="26"/>
        <end position="173"/>
    </location>
</feature>
<dbReference type="EMBL" id="CP041969">
    <property type="protein sequence ID" value="QMV40633.1"/>
    <property type="molecule type" value="Genomic_DNA"/>
</dbReference>
<dbReference type="InterPro" id="IPR023393">
    <property type="entry name" value="START-like_dom_sf"/>
</dbReference>
<gene>
    <name evidence="3" type="ORF">FPL14_05010</name>
</gene>
<sequence>MPHDSATSQTTTNEEEYTFVISRVFDAPRDLVFKAWSEVDHLKKWWGPKDFELSRVSLDFRPGGVFHYCMRSSEGFEMWGKFVYHEIDAPGKIVFVNSFSDPEGNIVRAPFSDSIPLEIRNVVTLSESEGRTTITLRSSPINATEEEISFFKGMFESMTQGYGGTFDQLAEYLATI</sequence>
<dbReference type="KEGG" id="cchl:FPL14_05010"/>
<dbReference type="Pfam" id="PF08327">
    <property type="entry name" value="AHSA1"/>
    <property type="match status" value="1"/>
</dbReference>
<keyword evidence="4" id="KW-1185">Reference proteome</keyword>
<dbReference type="Proteomes" id="UP000515679">
    <property type="component" value="Chromosome"/>
</dbReference>
<evidence type="ECO:0000313" key="4">
    <source>
        <dbReference type="Proteomes" id="UP000515679"/>
    </source>
</evidence>
<reference evidence="3 4" key="1">
    <citation type="submission" date="2019-07" db="EMBL/GenBank/DDBJ databases">
        <authorList>
            <person name="Kim J.K."/>
            <person name="Cheong H.-M."/>
            <person name="Choi Y."/>
            <person name="Hwang K.J."/>
            <person name="Lee S."/>
            <person name="Choi C."/>
        </authorList>
    </citation>
    <scope>NUCLEOTIDE SEQUENCE [LARGE SCALE GENOMIC DNA]</scope>
    <source>
        <strain evidence="3 4">KS 22</strain>
    </source>
</reference>
<protein>
    <submittedName>
        <fullName evidence="3">SRPBCC domain-containing protein</fullName>
    </submittedName>
</protein>
<dbReference type="Gene3D" id="3.30.530.20">
    <property type="match status" value="1"/>
</dbReference>
<name>A0A7G5BUJ9_9BACL</name>
<dbReference type="RefSeq" id="WP_182301989.1">
    <property type="nucleotide sequence ID" value="NZ_CP041969.1"/>
</dbReference>
<dbReference type="CDD" id="cd07814">
    <property type="entry name" value="SRPBCC_CalC_Aha1-like"/>
    <property type="match status" value="1"/>
</dbReference>
<comment type="similarity">
    <text evidence="1">Belongs to the AHA1 family.</text>
</comment>
<organism evidence="3 4">
    <name type="scientific">Cohnella cholangitidis</name>
    <dbReference type="NCBI Taxonomy" id="2598458"/>
    <lineage>
        <taxon>Bacteria</taxon>
        <taxon>Bacillati</taxon>
        <taxon>Bacillota</taxon>
        <taxon>Bacilli</taxon>
        <taxon>Bacillales</taxon>
        <taxon>Paenibacillaceae</taxon>
        <taxon>Cohnella</taxon>
    </lineage>
</organism>
<evidence type="ECO:0000313" key="3">
    <source>
        <dbReference type="EMBL" id="QMV40633.1"/>
    </source>
</evidence>
<dbReference type="InterPro" id="IPR013538">
    <property type="entry name" value="ASHA1/2-like_C"/>
</dbReference>
<evidence type="ECO:0000259" key="2">
    <source>
        <dbReference type="Pfam" id="PF08327"/>
    </source>
</evidence>
<evidence type="ECO:0000256" key="1">
    <source>
        <dbReference type="ARBA" id="ARBA00006817"/>
    </source>
</evidence>
<dbReference type="AlphaFoldDB" id="A0A7G5BUJ9"/>
<dbReference type="SUPFAM" id="SSF55961">
    <property type="entry name" value="Bet v1-like"/>
    <property type="match status" value="1"/>
</dbReference>
<proteinExistence type="inferred from homology"/>